<protein>
    <submittedName>
        <fullName evidence="2">Uncharacterized protein</fullName>
    </submittedName>
</protein>
<proteinExistence type="predicted"/>
<feature type="compositionally biased region" description="Basic residues" evidence="1">
    <location>
        <begin position="1"/>
        <end position="11"/>
    </location>
</feature>
<organism evidence="2 3">
    <name type="scientific">Friedmanniomyces endolithicus</name>
    <dbReference type="NCBI Taxonomy" id="329885"/>
    <lineage>
        <taxon>Eukaryota</taxon>
        <taxon>Fungi</taxon>
        <taxon>Dikarya</taxon>
        <taxon>Ascomycota</taxon>
        <taxon>Pezizomycotina</taxon>
        <taxon>Dothideomycetes</taxon>
        <taxon>Dothideomycetidae</taxon>
        <taxon>Mycosphaerellales</taxon>
        <taxon>Teratosphaeriaceae</taxon>
        <taxon>Friedmanniomyces</taxon>
    </lineage>
</organism>
<feature type="compositionally biased region" description="Gly residues" evidence="1">
    <location>
        <begin position="321"/>
        <end position="335"/>
    </location>
</feature>
<feature type="compositionally biased region" description="Acidic residues" evidence="1">
    <location>
        <begin position="90"/>
        <end position="99"/>
    </location>
</feature>
<evidence type="ECO:0000256" key="1">
    <source>
        <dbReference type="SAM" id="MobiDB-lite"/>
    </source>
</evidence>
<dbReference type="AlphaFoldDB" id="A0AAN6KUW3"/>
<feature type="region of interest" description="Disordered" evidence="1">
    <location>
        <begin position="298"/>
        <end position="335"/>
    </location>
</feature>
<feature type="compositionally biased region" description="Basic and acidic residues" evidence="1">
    <location>
        <begin position="56"/>
        <end position="88"/>
    </location>
</feature>
<dbReference type="Proteomes" id="UP001175353">
    <property type="component" value="Unassembled WGS sequence"/>
</dbReference>
<keyword evidence="3" id="KW-1185">Reference proteome</keyword>
<accession>A0AAN6KUW3</accession>
<feature type="region of interest" description="Disordered" evidence="1">
    <location>
        <begin position="1"/>
        <end position="164"/>
    </location>
</feature>
<sequence length="335" mass="36522">MPPLPAKKRKTGIVGFGSTSSGAKKVIGLDKKPAKITKKTKKTDTKKTGVHTFGEMIKEGQRKEAGSKAKQDGGDKTDAHNGDYKPDPENVVEDDDELNLLDPDFSADDLWLLPATEAANGDDVDSEVTDSENDDYHKEKGRPDMEEDEESIGSDIEETFDEDGTLVRTTVDVEKGYKAGKEREKERMKHVKNISSCRTALSRLEHMIRRVRADNDPLPEGVEPHKATIAKKDHGGYFDLVPDERGSVEMLGPGLYRELKTSSLFTTYERDPNAVGRVAVGNVAVRRISHAVAKSVVQTTRANARKEKEQKAMPGVQDTGCGEGGSDGDGAAGQL</sequence>
<gene>
    <name evidence="2" type="ORF">LTR91_004426</name>
</gene>
<evidence type="ECO:0000313" key="2">
    <source>
        <dbReference type="EMBL" id="KAK1004348.1"/>
    </source>
</evidence>
<feature type="compositionally biased region" description="Basic and acidic residues" evidence="1">
    <location>
        <begin position="134"/>
        <end position="144"/>
    </location>
</feature>
<comment type="caution">
    <text evidence="2">The sequence shown here is derived from an EMBL/GenBank/DDBJ whole genome shotgun (WGS) entry which is preliminary data.</text>
</comment>
<feature type="compositionally biased region" description="Acidic residues" evidence="1">
    <location>
        <begin position="145"/>
        <end position="164"/>
    </location>
</feature>
<evidence type="ECO:0000313" key="3">
    <source>
        <dbReference type="Proteomes" id="UP001175353"/>
    </source>
</evidence>
<dbReference type="EMBL" id="JAUJLE010000025">
    <property type="protein sequence ID" value="KAK1004348.1"/>
    <property type="molecule type" value="Genomic_DNA"/>
</dbReference>
<reference evidence="2" key="1">
    <citation type="submission" date="2023-06" db="EMBL/GenBank/DDBJ databases">
        <title>Black Yeasts Isolated from many extreme environments.</title>
        <authorList>
            <person name="Coleine C."/>
            <person name="Stajich J.E."/>
            <person name="Selbmann L."/>
        </authorList>
    </citation>
    <scope>NUCLEOTIDE SEQUENCE</scope>
    <source>
        <strain evidence="2">CCFEE 5200</strain>
    </source>
</reference>
<feature type="compositionally biased region" description="Acidic residues" evidence="1">
    <location>
        <begin position="120"/>
        <end position="133"/>
    </location>
</feature>
<name>A0AAN6KUW3_9PEZI</name>